<sequence length="256" mass="29524">NEEDHVVIDHAQQKEKKNTRYSSLVSLVPTMLGALSMLGLPVSSQGLDFLSSSFCQLKSDVCSIIHSENCIPYRNYTYNITGIINDAFVRSSNELESSRHMLFNWSFPLTVPVSRDIDEKFFIMGDQLNRMSRYIRRNMSALTANNCTSEISKIRSSCLSSSYMRQEVINKYCSNITKYLSDRKDIDEETIVTTEESNAKIWATICALTLFLLIAGVVMFLVRRRYKSRGAYYMRQNHPLEIELRSLEERRTSTEE</sequence>
<proteinExistence type="predicted"/>
<keyword evidence="3" id="KW-1185">Reference proteome</keyword>
<accession>A0A0S4M5A1</accession>
<name>A0A0S4M5A1_9BURK</name>
<evidence type="ECO:0000313" key="3">
    <source>
        <dbReference type="Proteomes" id="UP000198651"/>
    </source>
</evidence>
<organism evidence="2 3">
    <name type="scientific">Candidatus Ichthyocystis hellenicum</name>
    <dbReference type="NCBI Taxonomy" id="1561003"/>
    <lineage>
        <taxon>Bacteria</taxon>
        <taxon>Pseudomonadati</taxon>
        <taxon>Pseudomonadota</taxon>
        <taxon>Betaproteobacteria</taxon>
        <taxon>Burkholderiales</taxon>
        <taxon>Candidatus Ichthyocystis</taxon>
    </lineage>
</organism>
<feature type="transmembrane region" description="Helical" evidence="1">
    <location>
        <begin position="21"/>
        <end position="42"/>
    </location>
</feature>
<dbReference type="Proteomes" id="UP000198651">
    <property type="component" value="Chromosome I"/>
</dbReference>
<evidence type="ECO:0000313" key="2">
    <source>
        <dbReference type="EMBL" id="CUT18255.1"/>
    </source>
</evidence>
<gene>
    <name evidence="2" type="ORF">Ark11_1457</name>
</gene>
<reference evidence="3" key="1">
    <citation type="submission" date="2015-11" db="EMBL/GenBank/DDBJ databases">
        <authorList>
            <person name="Seth-Smith H.M.B."/>
        </authorList>
    </citation>
    <scope>NUCLEOTIDE SEQUENCE [LARGE SCALE GENOMIC DNA]</scope>
    <source>
        <strain evidence="3">2013Ark11</strain>
    </source>
</reference>
<keyword evidence="1" id="KW-0472">Membrane</keyword>
<keyword evidence="1" id="KW-0812">Transmembrane</keyword>
<dbReference type="AlphaFoldDB" id="A0A0S4M5A1"/>
<keyword evidence="1" id="KW-1133">Transmembrane helix</keyword>
<feature type="transmembrane region" description="Helical" evidence="1">
    <location>
        <begin position="201"/>
        <end position="222"/>
    </location>
</feature>
<feature type="non-terminal residue" evidence="2">
    <location>
        <position position="1"/>
    </location>
</feature>
<protein>
    <submittedName>
        <fullName evidence="2">Putative membrane protein (Partial)</fullName>
    </submittedName>
</protein>
<dbReference type="EMBL" id="LN906597">
    <property type="protein sequence ID" value="CUT18255.1"/>
    <property type="molecule type" value="Genomic_DNA"/>
</dbReference>
<evidence type="ECO:0000256" key="1">
    <source>
        <dbReference type="SAM" id="Phobius"/>
    </source>
</evidence>